<dbReference type="RefSeq" id="WP_046860060.1">
    <property type="nucleotide sequence ID" value="NZ_CP011412.1"/>
</dbReference>
<dbReference type="Proteomes" id="UP000034410">
    <property type="component" value="Chromosome"/>
</dbReference>
<dbReference type="GO" id="GO:0005886">
    <property type="term" value="C:plasma membrane"/>
    <property type="evidence" value="ECO:0007669"/>
    <property type="project" value="UniProtKB-SubCell"/>
</dbReference>
<keyword evidence="4 8" id="KW-0406">Ion transport</keyword>
<comment type="function">
    <text evidence="8">This protein is part of the stalk that links CF(0) to CF(1). It either transmits conformational changes from CF(0) to CF(1) or is implicated in proton conduction.</text>
</comment>
<dbReference type="OrthoDB" id="9816221at2"/>
<dbReference type="Gene3D" id="1.10.520.20">
    <property type="entry name" value="N-terminal domain of the delta subunit of the F1F0-ATP synthase"/>
    <property type="match status" value="1"/>
</dbReference>
<evidence type="ECO:0000256" key="4">
    <source>
        <dbReference type="ARBA" id="ARBA00023065"/>
    </source>
</evidence>
<evidence type="ECO:0000256" key="3">
    <source>
        <dbReference type="ARBA" id="ARBA00022781"/>
    </source>
</evidence>
<dbReference type="GO" id="GO:0045259">
    <property type="term" value="C:proton-transporting ATP synthase complex"/>
    <property type="evidence" value="ECO:0007669"/>
    <property type="project" value="UniProtKB-KW"/>
</dbReference>
<dbReference type="NCBIfam" id="NF004402">
    <property type="entry name" value="PRK05758.2-2"/>
    <property type="match status" value="1"/>
</dbReference>
<dbReference type="InterPro" id="IPR026015">
    <property type="entry name" value="ATP_synth_OSCP/delta_N_sf"/>
</dbReference>
<keyword evidence="5 8" id="KW-0472">Membrane</keyword>
<dbReference type="NCBIfam" id="TIGR01145">
    <property type="entry name" value="ATP_synt_delta"/>
    <property type="match status" value="1"/>
</dbReference>
<dbReference type="InterPro" id="IPR000711">
    <property type="entry name" value="ATPase_OSCP/dsu"/>
</dbReference>
<dbReference type="HAMAP" id="MF_01416">
    <property type="entry name" value="ATP_synth_delta_bact"/>
    <property type="match status" value="1"/>
</dbReference>
<dbReference type="PANTHER" id="PTHR11910">
    <property type="entry name" value="ATP SYNTHASE DELTA CHAIN"/>
    <property type="match status" value="1"/>
</dbReference>
<reference evidence="9 10" key="1">
    <citation type="journal article" date="2015" name="Genome Announc.">
        <title>Complete Genome Sequence of Sedimenticola thiotaurini Strain SIP-G1, a Polyphosphate- and Polyhydroxyalkanoate-Accumulating Sulfur-Oxidizing Gammaproteobacterium Isolated from Salt Marsh Sediments.</title>
        <authorList>
            <person name="Flood B.E."/>
            <person name="Jones D.S."/>
            <person name="Bailey J.V."/>
        </authorList>
    </citation>
    <scope>NUCLEOTIDE SEQUENCE [LARGE SCALE GENOMIC DNA]</scope>
    <source>
        <strain evidence="9 10">SIP-G1</strain>
    </source>
</reference>
<dbReference type="PRINTS" id="PR00125">
    <property type="entry name" value="ATPASEDELTA"/>
</dbReference>
<keyword evidence="3 8" id="KW-0375">Hydrogen ion transport</keyword>
<proteinExistence type="inferred from homology"/>
<keyword evidence="7 8" id="KW-0066">ATP synthesis</keyword>
<comment type="similarity">
    <text evidence="8">Belongs to the ATPase delta chain family.</text>
</comment>
<evidence type="ECO:0000256" key="5">
    <source>
        <dbReference type="ARBA" id="ARBA00023136"/>
    </source>
</evidence>
<dbReference type="KEGG" id="seds:AAY24_13055"/>
<organism evidence="9 10">
    <name type="scientific">Sedimenticola thiotaurini</name>
    <dbReference type="NCBI Taxonomy" id="1543721"/>
    <lineage>
        <taxon>Bacteria</taxon>
        <taxon>Pseudomonadati</taxon>
        <taxon>Pseudomonadota</taxon>
        <taxon>Gammaproteobacteria</taxon>
        <taxon>Chromatiales</taxon>
        <taxon>Sedimenticolaceae</taxon>
        <taxon>Sedimenticola</taxon>
    </lineage>
</organism>
<dbReference type="Pfam" id="PF00213">
    <property type="entry name" value="OSCP"/>
    <property type="match status" value="1"/>
</dbReference>
<keyword evidence="10" id="KW-1185">Reference proteome</keyword>
<dbReference type="AlphaFoldDB" id="A0A0F7JXA0"/>
<evidence type="ECO:0000313" key="9">
    <source>
        <dbReference type="EMBL" id="AKH21131.1"/>
    </source>
</evidence>
<evidence type="ECO:0000256" key="6">
    <source>
        <dbReference type="ARBA" id="ARBA00023196"/>
    </source>
</evidence>
<evidence type="ECO:0000256" key="2">
    <source>
        <dbReference type="ARBA" id="ARBA00022448"/>
    </source>
</evidence>
<name>A0A0F7JXA0_9GAMM</name>
<keyword evidence="6 8" id="KW-0139">CF(1)</keyword>
<dbReference type="PATRIC" id="fig|1543721.4.peg.2699"/>
<gene>
    <name evidence="8" type="primary">atpH</name>
    <name evidence="9" type="ORF">AAY24_13055</name>
</gene>
<dbReference type="EMBL" id="CP011412">
    <property type="protein sequence ID" value="AKH21131.1"/>
    <property type="molecule type" value="Genomic_DNA"/>
</dbReference>
<evidence type="ECO:0000256" key="1">
    <source>
        <dbReference type="ARBA" id="ARBA00004370"/>
    </source>
</evidence>
<evidence type="ECO:0000256" key="7">
    <source>
        <dbReference type="ARBA" id="ARBA00023310"/>
    </source>
</evidence>
<dbReference type="SUPFAM" id="SSF47928">
    <property type="entry name" value="N-terminal domain of the delta subunit of the F1F0-ATP synthase"/>
    <property type="match status" value="1"/>
</dbReference>
<evidence type="ECO:0000313" key="10">
    <source>
        <dbReference type="Proteomes" id="UP000034410"/>
    </source>
</evidence>
<evidence type="ECO:0000256" key="8">
    <source>
        <dbReference type="HAMAP-Rule" id="MF_01416"/>
    </source>
</evidence>
<dbReference type="GO" id="GO:0046933">
    <property type="term" value="F:proton-transporting ATP synthase activity, rotational mechanism"/>
    <property type="evidence" value="ECO:0007669"/>
    <property type="project" value="UniProtKB-UniRule"/>
</dbReference>
<keyword evidence="2 8" id="KW-0813">Transport</keyword>
<accession>A0A0F7JXA0</accession>
<keyword evidence="8" id="KW-1003">Cell membrane</keyword>
<protein>
    <recommendedName>
        <fullName evidence="8">ATP synthase subunit delta</fullName>
    </recommendedName>
    <alternativeName>
        <fullName evidence="8">ATP synthase F(1) sector subunit delta</fullName>
    </alternativeName>
    <alternativeName>
        <fullName evidence="8">F-type ATPase subunit delta</fullName>
        <shortName evidence="8">F-ATPase subunit delta</shortName>
    </alternativeName>
</protein>
<comment type="subcellular location">
    <subcellularLocation>
        <location evidence="8">Cell membrane</location>
        <topology evidence="8">Peripheral membrane protein</topology>
    </subcellularLocation>
    <subcellularLocation>
        <location evidence="1">Membrane</location>
    </subcellularLocation>
</comment>
<sequence length="179" mass="19306">MAGDTTTIARPYAEAVFNRAKETDTLGPWSETLEFLEAVVGDPTMAGVITNPKFDRSDLADLVIEIGGDRFNEEGKNLVKVLVANGRLTLAGEIARLYEQLKAKSQRIQHVHVTSAFALEPNQETQIADALKAKLGYDITITSEENADLIGGVHIRAGDMVIDGSVSGQLQQLANELGI</sequence>
<comment type="function">
    <text evidence="8">F(1)F(0) ATP synthase produces ATP from ADP in the presence of a proton or sodium gradient. F-type ATPases consist of two structural domains, F(1) containing the extramembraneous catalytic core and F(0) containing the membrane proton channel, linked together by a central stalk and a peripheral stalk. During catalysis, ATP synthesis in the catalytic domain of F(1) is coupled via a rotary mechanism of the central stalk subunits to proton translocation.</text>
</comment>